<keyword evidence="3" id="KW-1003">Cell membrane</keyword>
<feature type="domain" description="ALK/LTK-like glycine-rich" evidence="17">
    <location>
        <begin position="315"/>
        <end position="613"/>
    </location>
</feature>
<dbReference type="Proteomes" id="UP001319045">
    <property type="component" value="Chromosome"/>
</dbReference>
<sequence length="617" mass="63820">MGKKYLLRINVSLLLLIIISTFSSCTGETNMLDGNNNKQINFSVSVPGWKNTDSLSSSKTSRATPIQDASFGADQSFNLIADQNDGIGNYSTLINSQAVTCTNNLWKTSSDYYWSGTANKTINFYAYYPTSIFNLIPHSSAGSTPAFSYTIPDNVANQIDIITATSTNIPGNTVVPTSLTFKHIFAAIQFSVGSDGIGSGTISSISIGNVANSGTYTFGSGWSNVTGSKTFTISQSKTITGTSGEDIYSGTYTLMMIPQTINNVTITITYSNGGTLTKVISGGSWEAGNIYNYKLAFIREYNYTGAVQSFTAPISGTYKIECWGAQGGGITNKNISGVSSIYSYLGANGAYTKGNISLNANEVLYIYIGQCPGYGDLNIDPSVYYGGYNGGGNGWNSVNEGLGGQVGGPGGGATDIRLINGTWNNFTSLKNRIMVAAGGAGTGASSFAGEGGTLTGLDGVDIAGANAVNNMYRGTGGSQTSAGNCADDKESINGVTVTNTLFYMGGFGYGGNSYTGFFEGGSGGGGGYYGGGASCRGHTNGGGGSSFISGYTGCNAISDLSTESNIVHTGSSNHYSGYIFTNSQMIAGNAVMPSPFGGTETGHTGNGYARITFVSAN</sequence>
<dbReference type="Gene3D" id="2.60.40.2630">
    <property type="match status" value="1"/>
</dbReference>
<evidence type="ECO:0000256" key="10">
    <source>
        <dbReference type="ARBA" id="ARBA00022989"/>
    </source>
</evidence>
<dbReference type="PROSITE" id="PS51257">
    <property type="entry name" value="PROKAR_LIPOPROTEIN"/>
    <property type="match status" value="1"/>
</dbReference>
<keyword evidence="12" id="KW-0829">Tyrosine-protein kinase</keyword>
<keyword evidence="4" id="KW-0808">Transferase</keyword>
<dbReference type="Pfam" id="PF13149">
    <property type="entry name" value="Mfa_like_1"/>
    <property type="match status" value="1"/>
</dbReference>
<dbReference type="Pfam" id="PF12810">
    <property type="entry name" value="ALK_LTK_GRD"/>
    <property type="match status" value="1"/>
</dbReference>
<dbReference type="InterPro" id="IPR055163">
    <property type="entry name" value="ALK/LTK-like_GRD"/>
</dbReference>
<evidence type="ECO:0000256" key="13">
    <source>
        <dbReference type="ARBA" id="ARBA00023157"/>
    </source>
</evidence>
<protein>
    <recommendedName>
        <fullName evidence="2">receptor protein-tyrosine kinase</fullName>
        <ecNumber evidence="2">2.7.10.1</ecNumber>
    </recommendedName>
</protein>
<keyword evidence="7" id="KW-0547">Nucleotide-binding</keyword>
<evidence type="ECO:0000256" key="12">
    <source>
        <dbReference type="ARBA" id="ARBA00023137"/>
    </source>
</evidence>
<comment type="subcellular location">
    <subcellularLocation>
        <location evidence="1">Cell membrane</location>
        <topology evidence="1">Single-pass type I membrane protein</topology>
    </subcellularLocation>
</comment>
<keyword evidence="10" id="KW-1133">Transmembrane helix</keyword>
<evidence type="ECO:0000259" key="17">
    <source>
        <dbReference type="Pfam" id="PF12810"/>
    </source>
</evidence>
<keyword evidence="11" id="KW-0472">Membrane</keyword>
<dbReference type="RefSeq" id="WP_207153459.1">
    <property type="nucleotide sequence ID" value="NZ_AP024484.1"/>
</dbReference>
<dbReference type="EMBL" id="AP024484">
    <property type="protein sequence ID" value="BCS85839.1"/>
    <property type="molecule type" value="Genomic_DNA"/>
</dbReference>
<evidence type="ECO:0000256" key="2">
    <source>
        <dbReference type="ARBA" id="ARBA00011902"/>
    </source>
</evidence>
<evidence type="ECO:0000256" key="7">
    <source>
        <dbReference type="ARBA" id="ARBA00022741"/>
    </source>
</evidence>
<keyword evidence="8" id="KW-0418">Kinase</keyword>
<evidence type="ECO:0000256" key="9">
    <source>
        <dbReference type="ARBA" id="ARBA00022840"/>
    </source>
</evidence>
<evidence type="ECO:0000313" key="19">
    <source>
        <dbReference type="Proteomes" id="UP001319045"/>
    </source>
</evidence>
<keyword evidence="5" id="KW-0812">Transmembrane</keyword>
<organism evidence="18 19">
    <name type="scientific">Prevotella herbatica</name>
    <dbReference type="NCBI Taxonomy" id="2801997"/>
    <lineage>
        <taxon>Bacteria</taxon>
        <taxon>Pseudomonadati</taxon>
        <taxon>Bacteroidota</taxon>
        <taxon>Bacteroidia</taxon>
        <taxon>Bacteroidales</taxon>
        <taxon>Prevotellaceae</taxon>
        <taxon>Prevotella</taxon>
    </lineage>
</organism>
<keyword evidence="6 16" id="KW-0732">Signal</keyword>
<keyword evidence="15" id="KW-0325">Glycoprotein</keyword>
<evidence type="ECO:0000256" key="11">
    <source>
        <dbReference type="ARBA" id="ARBA00023136"/>
    </source>
</evidence>
<dbReference type="InterPro" id="IPR025049">
    <property type="entry name" value="Mfa-like_1"/>
</dbReference>
<evidence type="ECO:0000256" key="15">
    <source>
        <dbReference type="ARBA" id="ARBA00023180"/>
    </source>
</evidence>
<accession>A0ABM7NZ96</accession>
<evidence type="ECO:0000256" key="4">
    <source>
        <dbReference type="ARBA" id="ARBA00022679"/>
    </source>
</evidence>
<reference evidence="18 19" key="1">
    <citation type="journal article" date="2022" name="Int. J. Syst. Evol. Microbiol.">
        <title>Prevotella herbatica sp. nov., a plant polysaccharide-decomposing anaerobic bacterium isolated from a methanogenic reactor.</title>
        <authorList>
            <person name="Uek A."/>
            <person name="Tonouchi A."/>
            <person name="Kaku N."/>
            <person name="Ueki K."/>
        </authorList>
    </citation>
    <scope>NUCLEOTIDE SEQUENCE [LARGE SCALE GENOMIC DNA]</scope>
    <source>
        <strain evidence="18 19">WR041</strain>
    </source>
</reference>
<dbReference type="EC" id="2.7.10.1" evidence="2"/>
<feature type="signal peptide" evidence="16">
    <location>
        <begin position="1"/>
        <end position="26"/>
    </location>
</feature>
<dbReference type="CDD" id="cd13120">
    <property type="entry name" value="BF2867_like_N"/>
    <property type="match status" value="1"/>
</dbReference>
<gene>
    <name evidence="18" type="ORF">prwr041_17320</name>
</gene>
<dbReference type="Gene3D" id="2.60.40.2620">
    <property type="entry name" value="Fimbrillin-like"/>
    <property type="match status" value="1"/>
</dbReference>
<evidence type="ECO:0000256" key="6">
    <source>
        <dbReference type="ARBA" id="ARBA00022729"/>
    </source>
</evidence>
<keyword evidence="13" id="KW-1015">Disulfide bond</keyword>
<evidence type="ECO:0000256" key="16">
    <source>
        <dbReference type="SAM" id="SignalP"/>
    </source>
</evidence>
<proteinExistence type="predicted"/>
<keyword evidence="19" id="KW-1185">Reference proteome</keyword>
<evidence type="ECO:0000256" key="8">
    <source>
        <dbReference type="ARBA" id="ARBA00022777"/>
    </source>
</evidence>
<keyword evidence="14" id="KW-0675">Receptor</keyword>
<feature type="chain" id="PRO_5046608232" description="receptor protein-tyrosine kinase" evidence="16">
    <location>
        <begin position="27"/>
        <end position="617"/>
    </location>
</feature>
<keyword evidence="9" id="KW-0067">ATP-binding</keyword>
<evidence type="ECO:0000256" key="5">
    <source>
        <dbReference type="ARBA" id="ARBA00022692"/>
    </source>
</evidence>
<dbReference type="InterPro" id="IPR042278">
    <property type="entry name" value="Mfa-like_1_N"/>
</dbReference>
<evidence type="ECO:0000256" key="1">
    <source>
        <dbReference type="ARBA" id="ARBA00004251"/>
    </source>
</evidence>
<evidence type="ECO:0000256" key="3">
    <source>
        <dbReference type="ARBA" id="ARBA00022475"/>
    </source>
</evidence>
<name>A0ABM7NZ96_9BACT</name>
<evidence type="ECO:0000313" key="18">
    <source>
        <dbReference type="EMBL" id="BCS85839.1"/>
    </source>
</evidence>
<dbReference type="CDD" id="cd13121">
    <property type="entry name" value="BF2867_like_C"/>
    <property type="match status" value="1"/>
</dbReference>
<evidence type="ECO:0000256" key="14">
    <source>
        <dbReference type="ARBA" id="ARBA00023170"/>
    </source>
</evidence>